<dbReference type="GO" id="GO:0005886">
    <property type="term" value="C:plasma membrane"/>
    <property type="evidence" value="ECO:0007669"/>
    <property type="project" value="TreeGrafter"/>
</dbReference>
<feature type="compositionally biased region" description="Polar residues" evidence="10">
    <location>
        <begin position="423"/>
        <end position="436"/>
    </location>
</feature>
<dbReference type="Pfam" id="PF00001">
    <property type="entry name" value="7tm_1"/>
    <property type="match status" value="1"/>
</dbReference>
<comment type="similarity">
    <text evidence="2 9">Belongs to the G-protein coupled receptor 1 family.</text>
</comment>
<keyword evidence="8 9" id="KW-0807">Transducer</keyword>
<feature type="transmembrane region" description="Helical" evidence="11">
    <location>
        <begin position="315"/>
        <end position="337"/>
    </location>
</feature>
<organism evidence="13 14">
    <name type="scientific">Elysia crispata</name>
    <name type="common">lettuce slug</name>
    <dbReference type="NCBI Taxonomy" id="231223"/>
    <lineage>
        <taxon>Eukaryota</taxon>
        <taxon>Metazoa</taxon>
        <taxon>Spiralia</taxon>
        <taxon>Lophotrochozoa</taxon>
        <taxon>Mollusca</taxon>
        <taxon>Gastropoda</taxon>
        <taxon>Heterobranchia</taxon>
        <taxon>Euthyneura</taxon>
        <taxon>Panpulmonata</taxon>
        <taxon>Sacoglossa</taxon>
        <taxon>Placobranchoidea</taxon>
        <taxon>Plakobranchidae</taxon>
        <taxon>Elysia</taxon>
    </lineage>
</organism>
<evidence type="ECO:0000256" key="10">
    <source>
        <dbReference type="SAM" id="MobiDB-lite"/>
    </source>
</evidence>
<dbReference type="InterPro" id="IPR000276">
    <property type="entry name" value="GPCR_Rhodpsn"/>
</dbReference>
<dbReference type="EMBL" id="JAWDGP010006345">
    <property type="protein sequence ID" value="KAK3742715.1"/>
    <property type="molecule type" value="Genomic_DNA"/>
</dbReference>
<feature type="transmembrane region" description="Helical" evidence="11">
    <location>
        <begin position="349"/>
        <end position="372"/>
    </location>
</feature>
<keyword evidence="14" id="KW-1185">Reference proteome</keyword>
<sequence>MWTDAPPTAGDDQLIHMVIKALNLSNVGFLLVPTYGDNVTGVMTPEEHDRRQCLMFCEPESCDSLENTVQCIRDFIFPTPLEWLFICLHVVLFMVGVLGNLLVCFVVLRSKHMQTVTNLFIVNLAGADAVLLILCSPPTVLQSVTETWWLGGVMCKIVIFFQNMVVGVSVLTLCAIAVERYFAICRPLRSRITMRKVTVTVALIWLVSALLATPNITNAVHNTFMQPELSTYLQSCVNSMDAKLQKLYNIFLIITLYLLPLVVIAIFYIIISHHLWHVRVPGATIRGECHVGEGGQGYRNHAEVQLASRKKVAKMLIAIVLLFAAFYFPLNLIFVLRHLGCLDAVNNSSIIPILFMLAHWLCYLNSAMNPLIYNFMSVKFKKEFRNVFSCSRRQSRRYNNDSTLFHCTRMVRRPNHHHHHHNYQPTDSNQSEPSSTHMLRAHDLATSSYPGHRGFNGHRMLDGHVLVNGDSV</sequence>
<keyword evidence="5 9" id="KW-0297">G-protein coupled receptor</keyword>
<dbReference type="PANTHER" id="PTHR45695:SF15">
    <property type="entry name" value="OPSIN RH2"/>
    <property type="match status" value="1"/>
</dbReference>
<dbReference type="PROSITE" id="PS00237">
    <property type="entry name" value="G_PROTEIN_RECEP_F1_1"/>
    <property type="match status" value="1"/>
</dbReference>
<accession>A0AAE0YFZ0</accession>
<feature type="domain" description="G-protein coupled receptors family 1 profile" evidence="12">
    <location>
        <begin position="99"/>
        <end position="373"/>
    </location>
</feature>
<evidence type="ECO:0000259" key="12">
    <source>
        <dbReference type="PROSITE" id="PS50262"/>
    </source>
</evidence>
<feature type="transmembrane region" description="Helical" evidence="11">
    <location>
        <begin position="197"/>
        <end position="217"/>
    </location>
</feature>
<dbReference type="PANTHER" id="PTHR45695">
    <property type="entry name" value="LEUCOKININ RECEPTOR-RELATED"/>
    <property type="match status" value="1"/>
</dbReference>
<evidence type="ECO:0000256" key="9">
    <source>
        <dbReference type="RuleBase" id="RU000688"/>
    </source>
</evidence>
<dbReference type="Proteomes" id="UP001283361">
    <property type="component" value="Unassembled WGS sequence"/>
</dbReference>
<dbReference type="AlphaFoldDB" id="A0AAE0YFZ0"/>
<evidence type="ECO:0000256" key="2">
    <source>
        <dbReference type="ARBA" id="ARBA00010663"/>
    </source>
</evidence>
<dbReference type="PRINTS" id="PR00237">
    <property type="entry name" value="GPCRRHODOPSN"/>
</dbReference>
<reference evidence="13" key="1">
    <citation type="journal article" date="2023" name="G3 (Bethesda)">
        <title>A reference genome for the long-term kleptoplast-retaining sea slug Elysia crispata morphotype clarki.</title>
        <authorList>
            <person name="Eastman K.E."/>
            <person name="Pendleton A.L."/>
            <person name="Shaikh M.A."/>
            <person name="Suttiyut T."/>
            <person name="Ogas R."/>
            <person name="Tomko P."/>
            <person name="Gavelis G."/>
            <person name="Widhalm J.R."/>
            <person name="Wisecaver J.H."/>
        </authorList>
    </citation>
    <scope>NUCLEOTIDE SEQUENCE</scope>
    <source>
        <strain evidence="13">ECLA1</strain>
    </source>
</reference>
<proteinExistence type="inferred from homology"/>
<feature type="region of interest" description="Disordered" evidence="10">
    <location>
        <begin position="416"/>
        <end position="436"/>
    </location>
</feature>
<dbReference type="InterPro" id="IPR000611">
    <property type="entry name" value="NPY_rcpt"/>
</dbReference>
<dbReference type="PRINTS" id="PR01012">
    <property type="entry name" value="NRPEPTIDEYR"/>
</dbReference>
<protein>
    <recommendedName>
        <fullName evidence="12">G-protein coupled receptors family 1 profile domain-containing protein</fullName>
    </recommendedName>
</protein>
<keyword evidence="6 11" id="KW-0472">Membrane</keyword>
<comment type="caution">
    <text evidence="13">The sequence shown here is derived from an EMBL/GenBank/DDBJ whole genome shotgun (WGS) entry which is preliminary data.</text>
</comment>
<evidence type="ECO:0000256" key="3">
    <source>
        <dbReference type="ARBA" id="ARBA00022692"/>
    </source>
</evidence>
<evidence type="ECO:0000313" key="14">
    <source>
        <dbReference type="Proteomes" id="UP001283361"/>
    </source>
</evidence>
<keyword evidence="4 11" id="KW-1133">Transmembrane helix</keyword>
<name>A0AAE0YFZ0_9GAST</name>
<evidence type="ECO:0000256" key="5">
    <source>
        <dbReference type="ARBA" id="ARBA00023040"/>
    </source>
</evidence>
<evidence type="ECO:0000313" key="13">
    <source>
        <dbReference type="EMBL" id="KAK3742715.1"/>
    </source>
</evidence>
<gene>
    <name evidence="13" type="ORF">RRG08_025657</name>
</gene>
<evidence type="ECO:0000256" key="11">
    <source>
        <dbReference type="SAM" id="Phobius"/>
    </source>
</evidence>
<feature type="transmembrane region" description="Helical" evidence="11">
    <location>
        <begin position="147"/>
        <end position="176"/>
    </location>
</feature>
<evidence type="ECO:0000256" key="4">
    <source>
        <dbReference type="ARBA" id="ARBA00022989"/>
    </source>
</evidence>
<comment type="subcellular location">
    <subcellularLocation>
        <location evidence="1">Membrane</location>
        <topology evidence="1">Multi-pass membrane protein</topology>
    </subcellularLocation>
</comment>
<dbReference type="Gene3D" id="1.20.1070.10">
    <property type="entry name" value="Rhodopsin 7-helix transmembrane proteins"/>
    <property type="match status" value="1"/>
</dbReference>
<dbReference type="SUPFAM" id="SSF81321">
    <property type="entry name" value="Family A G protein-coupled receptor-like"/>
    <property type="match status" value="1"/>
</dbReference>
<dbReference type="InterPro" id="IPR017452">
    <property type="entry name" value="GPCR_Rhodpsn_7TM"/>
</dbReference>
<evidence type="ECO:0000256" key="7">
    <source>
        <dbReference type="ARBA" id="ARBA00023170"/>
    </source>
</evidence>
<evidence type="ECO:0000256" key="6">
    <source>
        <dbReference type="ARBA" id="ARBA00023136"/>
    </source>
</evidence>
<evidence type="ECO:0000256" key="1">
    <source>
        <dbReference type="ARBA" id="ARBA00004141"/>
    </source>
</evidence>
<feature type="transmembrane region" description="Helical" evidence="11">
    <location>
        <begin position="120"/>
        <end position="141"/>
    </location>
</feature>
<feature type="transmembrane region" description="Helical" evidence="11">
    <location>
        <begin position="83"/>
        <end position="108"/>
    </location>
</feature>
<dbReference type="SMART" id="SM01381">
    <property type="entry name" value="7TM_GPCR_Srsx"/>
    <property type="match status" value="1"/>
</dbReference>
<dbReference type="GO" id="GO:0004983">
    <property type="term" value="F:neuropeptide Y receptor activity"/>
    <property type="evidence" value="ECO:0007669"/>
    <property type="project" value="InterPro"/>
</dbReference>
<feature type="transmembrane region" description="Helical" evidence="11">
    <location>
        <begin position="247"/>
        <end position="271"/>
    </location>
</feature>
<keyword evidence="3 9" id="KW-0812">Transmembrane</keyword>
<evidence type="ECO:0000256" key="8">
    <source>
        <dbReference type="ARBA" id="ARBA00023224"/>
    </source>
</evidence>
<dbReference type="PROSITE" id="PS50262">
    <property type="entry name" value="G_PROTEIN_RECEP_F1_2"/>
    <property type="match status" value="1"/>
</dbReference>
<keyword evidence="7 9" id="KW-0675">Receptor</keyword>